<dbReference type="RefSeq" id="WP_185145371.1">
    <property type="nucleotide sequence ID" value="NZ_SELH01000013.1"/>
</dbReference>
<feature type="transmembrane region" description="Helical" evidence="1">
    <location>
        <begin position="119"/>
        <end position="137"/>
    </location>
</feature>
<dbReference type="Proteomes" id="UP000319499">
    <property type="component" value="Unassembled WGS sequence"/>
</dbReference>
<keyword evidence="1" id="KW-0812">Transmembrane</keyword>
<keyword evidence="3" id="KW-1185">Reference proteome</keyword>
<dbReference type="EMBL" id="SELH01000013">
    <property type="protein sequence ID" value="TWP29721.1"/>
    <property type="molecule type" value="Genomic_DNA"/>
</dbReference>
<organism evidence="2 3">
    <name type="scientific">Apibacter muscae</name>
    <dbReference type="NCBI Taxonomy" id="2509004"/>
    <lineage>
        <taxon>Bacteria</taxon>
        <taxon>Pseudomonadati</taxon>
        <taxon>Bacteroidota</taxon>
        <taxon>Flavobacteriia</taxon>
        <taxon>Flavobacteriales</taxon>
        <taxon>Weeksellaceae</taxon>
        <taxon>Apibacter</taxon>
    </lineage>
</organism>
<reference evidence="2 3" key="1">
    <citation type="submission" date="2019-02" db="EMBL/GenBank/DDBJ databases">
        <title>Apibacter muscae sp. nov.: a novel member of the house fly microbiota.</title>
        <authorList>
            <person name="Park R."/>
        </authorList>
    </citation>
    <scope>NUCLEOTIDE SEQUENCE [LARGE SCALE GENOMIC DNA]</scope>
    <source>
        <strain evidence="2 3">AL1</strain>
    </source>
</reference>
<keyword evidence="1" id="KW-1133">Transmembrane helix</keyword>
<feature type="transmembrane region" description="Helical" evidence="1">
    <location>
        <begin position="90"/>
        <end position="107"/>
    </location>
</feature>
<feature type="transmembrane region" description="Helical" evidence="1">
    <location>
        <begin position="12"/>
        <end position="34"/>
    </location>
</feature>
<feature type="transmembrane region" description="Helical" evidence="1">
    <location>
        <begin position="143"/>
        <end position="165"/>
    </location>
</feature>
<feature type="transmembrane region" description="Helical" evidence="1">
    <location>
        <begin position="209"/>
        <end position="228"/>
    </location>
</feature>
<evidence type="ECO:0000256" key="1">
    <source>
        <dbReference type="SAM" id="Phobius"/>
    </source>
</evidence>
<protein>
    <recommendedName>
        <fullName evidence="4">Prenyltransferase</fullName>
    </recommendedName>
</protein>
<evidence type="ECO:0000313" key="2">
    <source>
        <dbReference type="EMBL" id="TWP29721.1"/>
    </source>
</evidence>
<dbReference type="AlphaFoldDB" id="A0A563DI74"/>
<keyword evidence="1" id="KW-0472">Membrane</keyword>
<feature type="transmembrane region" description="Helical" evidence="1">
    <location>
        <begin position="186"/>
        <end position="203"/>
    </location>
</feature>
<feature type="transmembrane region" description="Helical" evidence="1">
    <location>
        <begin position="240"/>
        <end position="256"/>
    </location>
</feature>
<feature type="transmembrane region" description="Helical" evidence="1">
    <location>
        <begin position="68"/>
        <end position="84"/>
    </location>
</feature>
<comment type="caution">
    <text evidence="2">The sequence shown here is derived from an EMBL/GenBank/DDBJ whole genome shotgun (WGS) entry which is preliminary data.</text>
</comment>
<proteinExistence type="predicted"/>
<evidence type="ECO:0008006" key="4">
    <source>
        <dbReference type="Google" id="ProtNLM"/>
    </source>
</evidence>
<name>A0A563DI74_9FLAO</name>
<evidence type="ECO:0000313" key="3">
    <source>
        <dbReference type="Proteomes" id="UP000319499"/>
    </source>
</evidence>
<feature type="transmembrane region" description="Helical" evidence="1">
    <location>
        <begin position="40"/>
        <end position="59"/>
    </location>
</feature>
<sequence>MIKVIQEFLVNTKIWVSLMITALSVFLGLANHQIDLNKQLILFFSSLAAYNFICFYEIWKTKTLNHRSLYIFILSIGTVVYLFFKQNNLYTLIAHTIILSVLVLMYNSRILKLHFRSISLLKIFIISFVWTYAIFWMGNAIDFSIGLFISVYLFVFGITIPFDVYDIREDKILTIPKWIGIKKSKCISYFSLVVSCIFLIYSLNSYIYTAYKISWGISCLIAMIMVYFTNCKQAYLYTRFWVEACSGFPLLLLYIFK</sequence>
<gene>
    <name evidence="2" type="ORF">ETU09_01720</name>
</gene>
<accession>A0A563DI74</accession>